<dbReference type="EMBL" id="LT630287">
    <property type="protein sequence ID" value="SFV41047.1"/>
    <property type="molecule type" value="Genomic_DNA"/>
</dbReference>
<sequence>MSDYSKLFDKELIFLNLDVSNRNELFKKVYEKLAEKGIVKESYLDALTKREDEFPTGVVTQFLPIALPHANPENVNLPFIAVVQTKDDIRVQQMGTNEDEDTKNFFFLGIVKETQDLQVKLLQRFMQLMNDEKFVLDFKEIKKPDDMYDYLINNF</sequence>
<dbReference type="GeneID" id="95349731"/>
<dbReference type="KEGG" id="laca:LAC1533_1626"/>
<dbReference type="RefSeq" id="WP_079579319.1">
    <property type="nucleotide sequence ID" value="NZ_LT630287.1"/>
</dbReference>
<organism evidence="2 3">
    <name type="scientific">Ligilactobacillus acidipiscis</name>
    <dbReference type="NCBI Taxonomy" id="89059"/>
    <lineage>
        <taxon>Bacteria</taxon>
        <taxon>Bacillati</taxon>
        <taxon>Bacillota</taxon>
        <taxon>Bacilli</taxon>
        <taxon>Lactobacillales</taxon>
        <taxon>Lactobacillaceae</taxon>
        <taxon>Ligilactobacillus</taxon>
    </lineage>
</organism>
<keyword evidence="2" id="KW-0808">Transferase</keyword>
<dbReference type="EC" id="2.7.1.191" evidence="2"/>
<dbReference type="InterPro" id="IPR002178">
    <property type="entry name" value="PTS_EIIA_type-2_dom"/>
</dbReference>
<evidence type="ECO:0000313" key="3">
    <source>
        <dbReference type="Proteomes" id="UP000190935"/>
    </source>
</evidence>
<dbReference type="PROSITE" id="PS51094">
    <property type="entry name" value="PTS_EIIA_TYPE_2"/>
    <property type="match status" value="1"/>
</dbReference>
<evidence type="ECO:0000313" key="2">
    <source>
        <dbReference type="EMBL" id="SFV41047.1"/>
    </source>
</evidence>
<dbReference type="Proteomes" id="UP000190935">
    <property type="component" value="Chromosome I"/>
</dbReference>
<reference evidence="3" key="1">
    <citation type="submission" date="2016-11" db="EMBL/GenBank/DDBJ databases">
        <authorList>
            <person name="Papadimitriou K."/>
        </authorList>
    </citation>
    <scope>NUCLEOTIDE SEQUENCE [LARGE SCALE GENOMIC DNA]</scope>
    <source>
        <strain evidence="3">ACA-DC 1533</strain>
    </source>
</reference>
<dbReference type="GO" id="GO:0016740">
    <property type="term" value="F:transferase activity"/>
    <property type="evidence" value="ECO:0007669"/>
    <property type="project" value="UniProtKB-KW"/>
</dbReference>
<feature type="domain" description="PTS EIIA type-2" evidence="1">
    <location>
        <begin position="6"/>
        <end position="154"/>
    </location>
</feature>
<dbReference type="PANTHER" id="PTHR47738:SF3">
    <property type="entry name" value="PHOSPHOTRANSFERASE SYSTEM MANNITOL_FRUCTOSE-SPECIFIC IIA DOMAIN CONTAINING PROTEIN"/>
    <property type="match status" value="1"/>
</dbReference>
<dbReference type="InterPro" id="IPR051541">
    <property type="entry name" value="PTS_SugarTrans_NitroReg"/>
</dbReference>
<gene>
    <name evidence="2" type="ORF">LAC1533_1626</name>
</gene>
<proteinExistence type="predicted"/>
<dbReference type="InterPro" id="IPR016152">
    <property type="entry name" value="PTrfase/Anion_transptr"/>
</dbReference>
<dbReference type="PANTHER" id="PTHR47738">
    <property type="entry name" value="PTS SYSTEM FRUCTOSE-LIKE EIIA COMPONENT-RELATED"/>
    <property type="match status" value="1"/>
</dbReference>
<evidence type="ECO:0000259" key="1">
    <source>
        <dbReference type="PROSITE" id="PS51094"/>
    </source>
</evidence>
<name>A0A1K1KQA5_9LACO</name>
<dbReference type="CDD" id="cd00211">
    <property type="entry name" value="PTS_IIA_fru"/>
    <property type="match status" value="1"/>
</dbReference>
<protein>
    <submittedName>
        <fullName evidence="2">PTS system, galactitol-specific IIA component</fullName>
        <ecNumber evidence="2">2.7.1.191</ecNumber>
    </submittedName>
</protein>
<dbReference type="SUPFAM" id="SSF55804">
    <property type="entry name" value="Phoshotransferase/anion transport protein"/>
    <property type="match status" value="1"/>
</dbReference>
<accession>A0A1K1KQA5</accession>
<dbReference type="Pfam" id="PF00359">
    <property type="entry name" value="PTS_EIIA_2"/>
    <property type="match status" value="1"/>
</dbReference>
<dbReference type="Gene3D" id="3.40.930.10">
    <property type="entry name" value="Mannitol-specific EII, Chain A"/>
    <property type="match status" value="1"/>
</dbReference>
<dbReference type="AlphaFoldDB" id="A0A1K1KQA5"/>